<dbReference type="PANTHER" id="PTHR30069:SF29">
    <property type="entry name" value="HEMOGLOBIN AND HEMOGLOBIN-HAPTOGLOBIN-BINDING PROTEIN 1-RELATED"/>
    <property type="match status" value="1"/>
</dbReference>
<evidence type="ECO:0000259" key="12">
    <source>
        <dbReference type="Pfam" id="PF00593"/>
    </source>
</evidence>
<evidence type="ECO:0000313" key="14">
    <source>
        <dbReference type="EMBL" id="QTA78100.1"/>
    </source>
</evidence>
<accession>A0A975B3H1</accession>
<keyword evidence="5" id="KW-0732">Signal</keyword>
<dbReference type="Gene3D" id="2.170.130.10">
    <property type="entry name" value="TonB-dependent receptor, plug domain"/>
    <property type="match status" value="1"/>
</dbReference>
<evidence type="ECO:0000256" key="8">
    <source>
        <dbReference type="ARBA" id="ARBA00023170"/>
    </source>
</evidence>
<keyword evidence="9 10" id="KW-0998">Cell outer membrane</keyword>
<dbReference type="EMBL" id="CP061799">
    <property type="protein sequence ID" value="QTA78100.1"/>
    <property type="molecule type" value="Genomic_DNA"/>
</dbReference>
<dbReference type="Proteomes" id="UP000663720">
    <property type="component" value="Chromosome"/>
</dbReference>
<evidence type="ECO:0000256" key="5">
    <source>
        <dbReference type="ARBA" id="ARBA00022729"/>
    </source>
</evidence>
<comment type="similarity">
    <text evidence="10 11">Belongs to the TonB-dependent receptor family.</text>
</comment>
<dbReference type="KEGG" id="dli:dnl_03110"/>
<dbReference type="Pfam" id="PF00593">
    <property type="entry name" value="TonB_dep_Rec_b-barrel"/>
    <property type="match status" value="1"/>
</dbReference>
<dbReference type="InterPro" id="IPR036942">
    <property type="entry name" value="Beta-barrel_TonB_sf"/>
</dbReference>
<keyword evidence="6 11" id="KW-0798">TonB box</keyword>
<keyword evidence="4 10" id="KW-0812">Transmembrane</keyword>
<dbReference type="GO" id="GO:0015344">
    <property type="term" value="F:siderophore uptake transmembrane transporter activity"/>
    <property type="evidence" value="ECO:0007669"/>
    <property type="project" value="TreeGrafter"/>
</dbReference>
<gene>
    <name evidence="14" type="ORF">dnl_03110</name>
</gene>
<feature type="domain" description="TonB-dependent receptor-like beta-barrel" evidence="12">
    <location>
        <begin position="231"/>
        <end position="658"/>
    </location>
</feature>
<dbReference type="InterPro" id="IPR039426">
    <property type="entry name" value="TonB-dep_rcpt-like"/>
</dbReference>
<evidence type="ECO:0000256" key="11">
    <source>
        <dbReference type="RuleBase" id="RU003357"/>
    </source>
</evidence>
<dbReference type="InterPro" id="IPR012910">
    <property type="entry name" value="Plug_dom"/>
</dbReference>
<name>A0A975B3H1_9BACT</name>
<evidence type="ECO:0000256" key="1">
    <source>
        <dbReference type="ARBA" id="ARBA00004571"/>
    </source>
</evidence>
<keyword evidence="15" id="KW-1185">Reference proteome</keyword>
<dbReference type="AlphaFoldDB" id="A0A975B3H1"/>
<dbReference type="PANTHER" id="PTHR30069">
    <property type="entry name" value="TONB-DEPENDENT OUTER MEMBRANE RECEPTOR"/>
    <property type="match status" value="1"/>
</dbReference>
<evidence type="ECO:0000256" key="7">
    <source>
        <dbReference type="ARBA" id="ARBA00023136"/>
    </source>
</evidence>
<evidence type="ECO:0000256" key="10">
    <source>
        <dbReference type="PROSITE-ProRule" id="PRU01360"/>
    </source>
</evidence>
<dbReference type="GO" id="GO:0009279">
    <property type="term" value="C:cell outer membrane"/>
    <property type="evidence" value="ECO:0007669"/>
    <property type="project" value="UniProtKB-SubCell"/>
</dbReference>
<evidence type="ECO:0000256" key="4">
    <source>
        <dbReference type="ARBA" id="ARBA00022692"/>
    </source>
</evidence>
<evidence type="ECO:0000313" key="15">
    <source>
        <dbReference type="Proteomes" id="UP000663720"/>
    </source>
</evidence>
<protein>
    <submittedName>
        <fullName evidence="14">TonB-dependent receptor-like superfamily protein</fullName>
    </submittedName>
</protein>
<dbReference type="Pfam" id="PF07715">
    <property type="entry name" value="Plug"/>
    <property type="match status" value="1"/>
</dbReference>
<dbReference type="Gene3D" id="2.40.170.20">
    <property type="entry name" value="TonB-dependent receptor, beta-barrel domain"/>
    <property type="match status" value="1"/>
</dbReference>
<evidence type="ECO:0000256" key="3">
    <source>
        <dbReference type="ARBA" id="ARBA00022452"/>
    </source>
</evidence>
<dbReference type="GO" id="GO:0044718">
    <property type="term" value="P:siderophore transmembrane transport"/>
    <property type="evidence" value="ECO:0007669"/>
    <property type="project" value="TreeGrafter"/>
</dbReference>
<evidence type="ECO:0000256" key="9">
    <source>
        <dbReference type="ARBA" id="ARBA00023237"/>
    </source>
</evidence>
<keyword evidence="3 10" id="KW-1134">Transmembrane beta strand</keyword>
<reference evidence="14" key="1">
    <citation type="journal article" date="2021" name="Microb. Physiol.">
        <title>Proteogenomic Insights into the Physiology of Marine, Sulfate-Reducing, Filamentous Desulfonema limicola and Desulfonema magnum.</title>
        <authorList>
            <person name="Schnaars V."/>
            <person name="Wohlbrand L."/>
            <person name="Scheve S."/>
            <person name="Hinrichs C."/>
            <person name="Reinhardt R."/>
            <person name="Rabus R."/>
        </authorList>
    </citation>
    <scope>NUCLEOTIDE SEQUENCE</scope>
    <source>
        <strain evidence="14">5ac10</strain>
    </source>
</reference>
<evidence type="ECO:0000256" key="6">
    <source>
        <dbReference type="ARBA" id="ARBA00023077"/>
    </source>
</evidence>
<dbReference type="InterPro" id="IPR037066">
    <property type="entry name" value="Plug_dom_sf"/>
</dbReference>
<dbReference type="SUPFAM" id="SSF56935">
    <property type="entry name" value="Porins"/>
    <property type="match status" value="1"/>
</dbReference>
<sequence length="693" mass="78302">MGIFIYLPASAGQVSHLEYLTSLSIEELMKIKVSSTGFFDMSHQKAPGTIWLLSNQDIENSSAMNMSDLLNFYIPGIHIGNNVRYGSLIASRGIAMPNNSSTLFLLDGQGINAGVGVGVNSGLKLPLLGDIDRLEIINGPCSIVHGSGAINGFVNIIPKTGSDYPGYFINTDYGFIEKLIKTEIGYGYSYGQRKDFFIYAGGARAQGFEADIAAGTKNRSNKLDVYGMNEPNYKWALYWRHNLLKLDMVFQKEIYDNNSYETSLAESSISRQTSFIVHPEIELDFSQYESLALSLPFEFFDTGVNYNNLNRKQDEGSSEFHIETKSVFKTTRLKNQKIALGSLIGLRHFKAGSYFFSENPVSPGTTVNADWAELGIFFEDIYRITPEWTLSAGLRYDLITYNSASSPNPKSGIQSDNAQDKDLAPANEDILTPRIATSYEINRANIIKFSYQEGFHYPNLKYFEYTQNIGAELRPEKVTSYEINYHFDLKKYKAGFDFNLYYNIFCDSFLAKSRNNEAAVTSPSEKFDAYTNAPEEFAALGGELVIQYQPSQDTNLRFSYGYSRPRDHGDQGEQIIFIASRSGTSWTRYPDHIIKSDITQKFMNNRLILNLGFLYNSPVDTEDPKTREIVDHNRFILNLYAKYQISDNLSFKFTGQNLLQNDVPPVSNYTDQSWNGNTAIDKPLVYLGLTWKY</sequence>
<organism evidence="14 15">
    <name type="scientific">Desulfonema limicola</name>
    <dbReference type="NCBI Taxonomy" id="45656"/>
    <lineage>
        <taxon>Bacteria</taxon>
        <taxon>Pseudomonadati</taxon>
        <taxon>Thermodesulfobacteriota</taxon>
        <taxon>Desulfobacteria</taxon>
        <taxon>Desulfobacterales</taxon>
        <taxon>Desulfococcaceae</taxon>
        <taxon>Desulfonema</taxon>
    </lineage>
</organism>
<feature type="domain" description="TonB-dependent receptor plug" evidence="13">
    <location>
        <begin position="44"/>
        <end position="152"/>
    </location>
</feature>
<keyword evidence="7 10" id="KW-0472">Membrane</keyword>
<evidence type="ECO:0000256" key="2">
    <source>
        <dbReference type="ARBA" id="ARBA00022448"/>
    </source>
</evidence>
<proteinExistence type="inferred from homology"/>
<keyword evidence="8 14" id="KW-0675">Receptor</keyword>
<evidence type="ECO:0000259" key="13">
    <source>
        <dbReference type="Pfam" id="PF07715"/>
    </source>
</evidence>
<dbReference type="InterPro" id="IPR000531">
    <property type="entry name" value="Beta-barrel_TonB"/>
</dbReference>
<dbReference type="PROSITE" id="PS52016">
    <property type="entry name" value="TONB_DEPENDENT_REC_3"/>
    <property type="match status" value="1"/>
</dbReference>
<keyword evidence="2 10" id="KW-0813">Transport</keyword>
<comment type="subcellular location">
    <subcellularLocation>
        <location evidence="1 10">Cell outer membrane</location>
        <topology evidence="1 10">Multi-pass membrane protein</topology>
    </subcellularLocation>
</comment>